<reference evidence="2" key="1">
    <citation type="submission" date="2018-11" db="EMBL/GenBank/DDBJ databases">
        <authorList>
            <person name="Alioto T."/>
            <person name="Alioto T."/>
        </authorList>
    </citation>
    <scope>NUCLEOTIDE SEQUENCE</scope>
</reference>
<keyword evidence="3" id="KW-1185">Reference proteome</keyword>
<organism evidence="2 3">
    <name type="scientific">Mytilus galloprovincialis</name>
    <name type="common">Mediterranean mussel</name>
    <dbReference type="NCBI Taxonomy" id="29158"/>
    <lineage>
        <taxon>Eukaryota</taxon>
        <taxon>Metazoa</taxon>
        <taxon>Spiralia</taxon>
        <taxon>Lophotrochozoa</taxon>
        <taxon>Mollusca</taxon>
        <taxon>Bivalvia</taxon>
        <taxon>Autobranchia</taxon>
        <taxon>Pteriomorphia</taxon>
        <taxon>Mytilida</taxon>
        <taxon>Mytiloidea</taxon>
        <taxon>Mytilidae</taxon>
        <taxon>Mytilinae</taxon>
        <taxon>Mytilus</taxon>
    </lineage>
</organism>
<evidence type="ECO:0000259" key="1">
    <source>
        <dbReference type="PROSITE" id="PS50206"/>
    </source>
</evidence>
<protein>
    <recommendedName>
        <fullName evidence="1">Rhodanese domain-containing protein</fullName>
    </recommendedName>
</protein>
<dbReference type="Proteomes" id="UP000596742">
    <property type="component" value="Unassembled WGS sequence"/>
</dbReference>
<feature type="domain" description="Rhodanese" evidence="1">
    <location>
        <begin position="13"/>
        <end position="55"/>
    </location>
</feature>
<evidence type="ECO:0000313" key="3">
    <source>
        <dbReference type="Proteomes" id="UP000596742"/>
    </source>
</evidence>
<dbReference type="EMBL" id="UYJE01003112">
    <property type="protein sequence ID" value="VDI16625.1"/>
    <property type="molecule type" value="Genomic_DNA"/>
</dbReference>
<gene>
    <name evidence="2" type="ORF">MGAL_10B040627</name>
</gene>
<sequence length="138" mass="15180">MAVRQKPLAWGGCGEGGERSRHAWHRASLLRLERDVVVVRSSWEAWQHAGGGHEAVARVGVGRSKYPMSTKERCGRELKKAVRGAQTVGPHRTRYGLRVSVVLSVKKETVGEGQVATGCRRRHICDDQAEGPEWGGTD</sequence>
<evidence type="ECO:0000313" key="2">
    <source>
        <dbReference type="EMBL" id="VDI16625.1"/>
    </source>
</evidence>
<name>A0A8B6D9K9_MYTGA</name>
<comment type="caution">
    <text evidence="2">The sequence shown here is derived from an EMBL/GenBank/DDBJ whole genome shotgun (WGS) entry which is preliminary data.</text>
</comment>
<dbReference type="AlphaFoldDB" id="A0A8B6D9K9"/>
<dbReference type="PROSITE" id="PS50206">
    <property type="entry name" value="RHODANESE_3"/>
    <property type="match status" value="1"/>
</dbReference>
<proteinExistence type="predicted"/>
<accession>A0A8B6D9K9</accession>
<dbReference type="InterPro" id="IPR001763">
    <property type="entry name" value="Rhodanese-like_dom"/>
</dbReference>